<dbReference type="EMBL" id="BJXR01000040">
    <property type="protein sequence ID" value="GEN10693.1"/>
    <property type="molecule type" value="Genomic_DNA"/>
</dbReference>
<accession>A0A511TAR2</accession>
<dbReference type="OrthoDB" id="5522734at2"/>
<name>A0A511TAR2_MYXFU</name>
<comment type="caution">
    <text evidence="2">The sequence shown here is derived from an EMBL/GenBank/DDBJ whole genome shotgun (WGS) entry which is preliminary data.</text>
</comment>
<keyword evidence="1" id="KW-0732">Signal</keyword>
<evidence type="ECO:0000256" key="1">
    <source>
        <dbReference type="SAM" id="SignalP"/>
    </source>
</evidence>
<dbReference type="RefSeq" id="WP_074958260.1">
    <property type="nucleotide sequence ID" value="NZ_BJXR01000040.1"/>
</dbReference>
<reference evidence="3 4" key="1">
    <citation type="submission" date="2016-10" db="EMBL/GenBank/DDBJ databases">
        <authorList>
            <person name="Varghese N."/>
            <person name="Submissions S."/>
        </authorList>
    </citation>
    <scope>NUCLEOTIDE SEQUENCE [LARGE SCALE GENOMIC DNA]</scope>
    <source>
        <strain evidence="3 4">DSM 16525</strain>
    </source>
</reference>
<keyword evidence="4" id="KW-1185">Reference proteome</keyword>
<evidence type="ECO:0000313" key="3">
    <source>
        <dbReference type="EMBL" id="SEU37844.1"/>
    </source>
</evidence>
<gene>
    <name evidence="2" type="ORF">MFU01_57300</name>
    <name evidence="3" type="ORF">SAMN05443572_112257</name>
</gene>
<dbReference type="STRING" id="1334629.MFUL124B02_40320"/>
<sequence>MKLTTALSVGVLSTFVWSAPALAETSVVDLISPSRCTLSGGRLTRCAIPTQTLNATPFTSAVPLRTTVRRVLTGNCSTQYPLEVTLTPPGNPGTRYTFLGTPELVLRDLDRELIASLELKDSSPWTNAAAFNETCRVSLNITWNEVDVDSAAQAQTILQGLQGTLATKIAQREHLASLVEYSAAFDYMKTLSNSFLVDLNNETAHALHVQALEAGPVIFQAAMGCGGVLTAEESITLTNFYFVLGSLGDPTKYHHPDGSPKTLEELIGPAALPVIQKLSQLSEAGAKEQYQAQYLVAAQEAAAAQAQVDLATAQLAPWLNP</sequence>
<evidence type="ECO:0008006" key="6">
    <source>
        <dbReference type="Google" id="ProtNLM"/>
    </source>
</evidence>
<feature type="signal peptide" evidence="1">
    <location>
        <begin position="1"/>
        <end position="23"/>
    </location>
</feature>
<evidence type="ECO:0000313" key="4">
    <source>
        <dbReference type="Proteomes" id="UP000183760"/>
    </source>
</evidence>
<evidence type="ECO:0000313" key="5">
    <source>
        <dbReference type="Proteomes" id="UP000321514"/>
    </source>
</evidence>
<dbReference type="EMBL" id="FOIB01000012">
    <property type="protein sequence ID" value="SEU37844.1"/>
    <property type="molecule type" value="Genomic_DNA"/>
</dbReference>
<evidence type="ECO:0000313" key="2">
    <source>
        <dbReference type="EMBL" id="GEN10693.1"/>
    </source>
</evidence>
<organism evidence="2 5">
    <name type="scientific">Myxococcus fulvus</name>
    <dbReference type="NCBI Taxonomy" id="33"/>
    <lineage>
        <taxon>Bacteria</taxon>
        <taxon>Pseudomonadati</taxon>
        <taxon>Myxococcota</taxon>
        <taxon>Myxococcia</taxon>
        <taxon>Myxococcales</taxon>
        <taxon>Cystobacterineae</taxon>
        <taxon>Myxococcaceae</taxon>
        <taxon>Myxococcus</taxon>
    </lineage>
</organism>
<reference evidence="2 5" key="2">
    <citation type="submission" date="2019-07" db="EMBL/GenBank/DDBJ databases">
        <title>Whole genome shotgun sequence of Myxococcus fulvus NBRC 100333.</title>
        <authorList>
            <person name="Hosoyama A."/>
            <person name="Uohara A."/>
            <person name="Ohji S."/>
            <person name="Ichikawa N."/>
        </authorList>
    </citation>
    <scope>NUCLEOTIDE SEQUENCE [LARGE SCALE GENOMIC DNA]</scope>
    <source>
        <strain evidence="2 5">NBRC 100333</strain>
    </source>
</reference>
<dbReference type="Proteomes" id="UP000183760">
    <property type="component" value="Unassembled WGS sequence"/>
</dbReference>
<feature type="chain" id="PRO_5023116514" description="Lipoprotein" evidence="1">
    <location>
        <begin position="24"/>
        <end position="321"/>
    </location>
</feature>
<protein>
    <recommendedName>
        <fullName evidence="6">Lipoprotein</fullName>
    </recommendedName>
</protein>
<dbReference type="Proteomes" id="UP000321514">
    <property type="component" value="Unassembled WGS sequence"/>
</dbReference>
<dbReference type="AlphaFoldDB" id="A0A511TAR2"/>
<proteinExistence type="predicted"/>